<evidence type="ECO:0000256" key="1">
    <source>
        <dbReference type="ARBA" id="ARBA00004141"/>
    </source>
</evidence>
<keyword evidence="3 7" id="KW-0812">Transmembrane</keyword>
<organism evidence="9 10">
    <name type="scientific">Verticillium longisporum</name>
    <name type="common">Verticillium dahliae var. longisporum</name>
    <dbReference type="NCBI Taxonomy" id="100787"/>
    <lineage>
        <taxon>Eukaryota</taxon>
        <taxon>Fungi</taxon>
        <taxon>Dikarya</taxon>
        <taxon>Ascomycota</taxon>
        <taxon>Pezizomycotina</taxon>
        <taxon>Sordariomycetes</taxon>
        <taxon>Hypocreomycetidae</taxon>
        <taxon>Glomerellales</taxon>
        <taxon>Plectosphaerellaceae</taxon>
        <taxon>Verticillium</taxon>
    </lineage>
</organism>
<sequence>MPTSPRTSPLPPLNPHLIPYLYHCSLSTWLDSMADQKPISESFPKDKEMAAAHEETAVAPGAIASEAKQAADAEQNMTVLQAIKAYPKAIAWSVLLSSTLIMEGYDLALLGNLYGNSHFTKYFGEFHEASGKYVISAAWQSGLSNGARAGEVFGLIIAGWMTDRWGYRYTTMANLVAMIAFIFILFFAPNVQVLVVGQILCGIPWGAFQSVTPAYASEVAPVILRPFCTTFINACWVIGQLLSSGICRATINRPDNWSWRIPYAVQWVWPIPILIGLIFAPESPWWLVRHNRREEARHSLVRLTKRDQPSVNVENTLAMIEYTNAREAELSEGTSYRDCFRGTDLRRTEIVVTLWIVQTLGGQNLMGYFTFVMVQAGLDPTNSLNLSIANSGLGLIHFSGLVCQFTILIVVGSLYFGRNNASLWATAGFLILFTFVYDFTVGPVTYSLISELSSTRLKTKTIVLARAAYNTSNIFVNVMTNYQLSSAAWNWSTRAAFFWAGTCFCCVIWVYFRLPEPKGRTYAELDMLFEQGVSARKFAKTKVDAYSDTNVLAKKSTTSTSISNSGIGISFSISNNNNTATIITSIMDRDGKNDNNGGSEKKNASGRGGGGRRGGRGGGGGRGGRGGGLRGTRTMMELRRAADAGFHATMDRLQQEAGEGRIPREQVTMALLGSLMGGGNGGASPIKAKKNAQAAAFQTRRGGGNGGNGGCPPIE</sequence>
<evidence type="ECO:0000256" key="4">
    <source>
        <dbReference type="ARBA" id="ARBA00022989"/>
    </source>
</evidence>
<feature type="transmembrane region" description="Helical" evidence="7">
    <location>
        <begin position="423"/>
        <end position="449"/>
    </location>
</feature>
<dbReference type="PANTHER" id="PTHR48022">
    <property type="entry name" value="PLASTIDIC GLUCOSE TRANSPORTER 4"/>
    <property type="match status" value="1"/>
</dbReference>
<evidence type="ECO:0000256" key="3">
    <source>
        <dbReference type="ARBA" id="ARBA00022692"/>
    </source>
</evidence>
<proteinExistence type="inferred from homology"/>
<dbReference type="InterPro" id="IPR036259">
    <property type="entry name" value="MFS_trans_sf"/>
</dbReference>
<dbReference type="PANTHER" id="PTHR48022:SF76">
    <property type="entry name" value="MALTOSE PERMEASE, PUTATIVE (AFU_ORTHOLOGUE AFUA_8G07240)-RELATED"/>
    <property type="match status" value="1"/>
</dbReference>
<feature type="transmembrane region" description="Helical" evidence="7">
    <location>
        <begin position="267"/>
        <end position="288"/>
    </location>
</feature>
<dbReference type="GO" id="GO:0016020">
    <property type="term" value="C:membrane"/>
    <property type="evidence" value="ECO:0007669"/>
    <property type="project" value="UniProtKB-SubCell"/>
</dbReference>
<feature type="transmembrane region" description="Helical" evidence="7">
    <location>
        <begin position="394"/>
        <end position="416"/>
    </location>
</feature>
<feature type="compositionally biased region" description="Basic and acidic residues" evidence="6">
    <location>
        <begin position="588"/>
        <end position="603"/>
    </location>
</feature>
<feature type="compositionally biased region" description="Gly residues" evidence="6">
    <location>
        <begin position="606"/>
        <end position="630"/>
    </location>
</feature>
<feature type="transmembrane region" description="Helical" evidence="7">
    <location>
        <begin position="491"/>
        <end position="512"/>
    </location>
</feature>
<dbReference type="GO" id="GO:0005351">
    <property type="term" value="F:carbohydrate:proton symporter activity"/>
    <property type="evidence" value="ECO:0007669"/>
    <property type="project" value="TreeGrafter"/>
</dbReference>
<protein>
    <recommendedName>
        <fullName evidence="8">Major facilitator superfamily (MFS) profile domain-containing protein</fullName>
    </recommendedName>
</protein>
<evidence type="ECO:0000313" key="9">
    <source>
        <dbReference type="EMBL" id="CRK40011.1"/>
    </source>
</evidence>
<keyword evidence="4 7" id="KW-1133">Transmembrane helix</keyword>
<dbReference type="Proteomes" id="UP000044602">
    <property type="component" value="Unassembled WGS sequence"/>
</dbReference>
<evidence type="ECO:0000259" key="8">
    <source>
        <dbReference type="PROSITE" id="PS50850"/>
    </source>
</evidence>
<keyword evidence="5 7" id="KW-0472">Membrane</keyword>
<reference evidence="9 10" key="1">
    <citation type="submission" date="2015-05" db="EMBL/GenBank/DDBJ databases">
        <authorList>
            <person name="Wang D.B."/>
            <person name="Wang M."/>
        </authorList>
    </citation>
    <scope>NUCLEOTIDE SEQUENCE [LARGE SCALE GENOMIC DNA]</scope>
    <source>
        <strain evidence="9">VL1</strain>
    </source>
</reference>
<name>A0A0G4N070_VERLO</name>
<dbReference type="InterPro" id="IPR005829">
    <property type="entry name" value="Sugar_transporter_CS"/>
</dbReference>
<dbReference type="FunFam" id="1.20.1250.20:FF:000078">
    <property type="entry name" value="MFS maltose transporter, putative"/>
    <property type="match status" value="1"/>
</dbReference>
<accession>A0A0G4N070</accession>
<comment type="similarity">
    <text evidence="2">Belongs to the major facilitator superfamily. Sugar transporter (TC 2.A.1.1) family.</text>
</comment>
<evidence type="ECO:0000256" key="2">
    <source>
        <dbReference type="ARBA" id="ARBA00010992"/>
    </source>
</evidence>
<dbReference type="Gene3D" id="1.20.1250.20">
    <property type="entry name" value="MFS general substrate transporter like domains"/>
    <property type="match status" value="1"/>
</dbReference>
<evidence type="ECO:0000313" key="10">
    <source>
        <dbReference type="Proteomes" id="UP000044602"/>
    </source>
</evidence>
<feature type="transmembrane region" description="Helical" evidence="7">
    <location>
        <begin position="350"/>
        <end position="374"/>
    </location>
</feature>
<feature type="region of interest" description="Disordered" evidence="6">
    <location>
        <begin position="681"/>
        <end position="715"/>
    </location>
</feature>
<dbReference type="SUPFAM" id="SSF103473">
    <property type="entry name" value="MFS general substrate transporter"/>
    <property type="match status" value="1"/>
</dbReference>
<dbReference type="EMBL" id="CVQH01026083">
    <property type="protein sequence ID" value="CRK40011.1"/>
    <property type="molecule type" value="Genomic_DNA"/>
</dbReference>
<feature type="domain" description="Major facilitator superfamily (MFS) profile" evidence="8">
    <location>
        <begin position="92"/>
        <end position="518"/>
    </location>
</feature>
<dbReference type="PROSITE" id="PS00217">
    <property type="entry name" value="SUGAR_TRANSPORT_2"/>
    <property type="match status" value="1"/>
</dbReference>
<evidence type="ECO:0000256" key="7">
    <source>
        <dbReference type="SAM" id="Phobius"/>
    </source>
</evidence>
<keyword evidence="10" id="KW-1185">Reference proteome</keyword>
<comment type="subcellular location">
    <subcellularLocation>
        <location evidence="1">Membrane</location>
        <topology evidence="1">Multi-pass membrane protein</topology>
    </subcellularLocation>
</comment>
<dbReference type="InterPro" id="IPR020846">
    <property type="entry name" value="MFS_dom"/>
</dbReference>
<evidence type="ECO:0000256" key="5">
    <source>
        <dbReference type="ARBA" id="ARBA00023136"/>
    </source>
</evidence>
<dbReference type="InterPro" id="IPR005828">
    <property type="entry name" value="MFS_sugar_transport-like"/>
</dbReference>
<evidence type="ECO:0000256" key="6">
    <source>
        <dbReference type="SAM" id="MobiDB-lite"/>
    </source>
</evidence>
<dbReference type="Pfam" id="PF00083">
    <property type="entry name" value="Sugar_tr"/>
    <property type="match status" value="1"/>
</dbReference>
<feature type="compositionally biased region" description="Gly residues" evidence="6">
    <location>
        <begin position="701"/>
        <end position="715"/>
    </location>
</feature>
<dbReference type="PROSITE" id="PS50850">
    <property type="entry name" value="MFS"/>
    <property type="match status" value="1"/>
</dbReference>
<dbReference type="AlphaFoldDB" id="A0A0G4N070"/>
<feature type="transmembrane region" description="Helical" evidence="7">
    <location>
        <begin position="169"/>
        <end position="188"/>
    </location>
</feature>
<gene>
    <name evidence="9" type="ORF">BN1708_008101</name>
</gene>
<feature type="region of interest" description="Disordered" evidence="6">
    <location>
        <begin position="588"/>
        <end position="631"/>
    </location>
</feature>
<dbReference type="InterPro" id="IPR050360">
    <property type="entry name" value="MFS_Sugar_Transporters"/>
</dbReference>